<dbReference type="CDD" id="cd00082">
    <property type="entry name" value="HisKA"/>
    <property type="match status" value="1"/>
</dbReference>
<dbReference type="InterPro" id="IPR011006">
    <property type="entry name" value="CheY-like_superfamily"/>
</dbReference>
<protein>
    <recommendedName>
        <fullName evidence="3">histidine kinase</fullName>
        <ecNumber evidence="3">2.7.13.3</ecNumber>
    </recommendedName>
</protein>
<dbReference type="EMBL" id="SWKU01000018">
    <property type="protein sequence ID" value="KAF2999039.1"/>
    <property type="molecule type" value="Genomic_DNA"/>
</dbReference>
<feature type="transmembrane region" description="Helical" evidence="17">
    <location>
        <begin position="43"/>
        <end position="66"/>
    </location>
</feature>
<feature type="transmembrane region" description="Helical" evidence="17">
    <location>
        <begin position="12"/>
        <end position="31"/>
    </location>
</feature>
<sequence>MRVAIREQLSLLVFLATSISLTVITLASWYTNHSFVLDVRSDALMLTASLKAAQLSSSLLLMQILVKQVSSRVVPQRELEQYYSQNYTTSDFWDATASDYDALFSGDKSIRVAVQARIYHKESSDRILFSRTASGMMNVTLPCVKPDGQPVLMGDERFGYLPELFPKFNVSTIDRSLDQYEAEYEGRLINRTEHLLLGPYKLNDSLTLLSITMPIVNTNISNPVRTIGWLTLVVDAQLISNVLDAREGLGRSGLTLLFGPDTATNTFPNGYLFETPDIEAPEHVEVQFEVPPAGRLIMDDQQGSDFGKLHFDWAQYPAVRQGFTRPTHNPRNAGSMVSTKNEQGNRVGVGYAIVNSSMVDWMIVIERSHAEIWSPIDRLRRVILACVFGTMAVMLLITLPITHYFSRTVRQLRDATKGTVLPQFSDSSSWSNSSDHEEEPLDQPHVHEEHWFDGMFRCRGDLAMHHEPKRESKRRRSFHIPKKIEDRRHFLHDELTDLIQTFNEMTDELTTQYQKLEERVQQRTAELEIMKEAAEAANESKTLFIANLSHELKTPLNGIMGMCAVCMSEDDPNRLKKSLELLYKSGELLLKLLTDLLTFSKNEIGHPVSLEEKEFTLKDISSQILAIFSKQAEEAGISLSVNLQGGNAKSRRIGSSIKRSGVGTPEPVPVEELVLLGDEYRIVQVILNLVSNSLKFTPAGGSVIVTARCTGEVLASDMRRASAQSRGGSLSDSKARASTTVIGGGPALASTQSLGRPKSRLAHRVEGQRGLTPPKERWLNFEFQVEDTGPGIPSHLHSKIFEPFVQGDLGLNKKYAGTGLGLSICSQIAGVMGGSMRLKSELGHGSIFVLSIPLKNLGGQAEGIATGMPPTYSSSFDDSLGNRSSGFALSMRQAQATSSVTSRIHSPLGTVADTVASEISEQPSSASAEQPLLAPAPSAERPVLDTPQANLQEQRGTSKPKHREATKVLVAEDNMTNQVVMKRMLKLEGLQNVTIAVDGQDALEKVNESLRSGELYDLVFMDVQMPNLDGIETTRMIRKLGFGAPIVALTAYTEETNVQKCLDSGMNFFLSKPINRSAIKQVLIKYCLA</sequence>
<evidence type="ECO:0000256" key="2">
    <source>
        <dbReference type="ARBA" id="ARBA00004370"/>
    </source>
</evidence>
<dbReference type="GO" id="GO:0000155">
    <property type="term" value="F:phosphorelay sensor kinase activity"/>
    <property type="evidence" value="ECO:0007669"/>
    <property type="project" value="InterPro"/>
</dbReference>
<dbReference type="PROSITE" id="PS50110">
    <property type="entry name" value="RESPONSE_REGULATORY"/>
    <property type="match status" value="1"/>
</dbReference>
<evidence type="ECO:0000256" key="5">
    <source>
        <dbReference type="ARBA" id="ARBA00022679"/>
    </source>
</evidence>
<evidence type="ECO:0000256" key="16">
    <source>
        <dbReference type="SAM" id="MobiDB-lite"/>
    </source>
</evidence>
<dbReference type="GO" id="GO:0005524">
    <property type="term" value="F:ATP binding"/>
    <property type="evidence" value="ECO:0007669"/>
    <property type="project" value="UniProtKB-KW"/>
</dbReference>
<keyword evidence="4 14" id="KW-0597">Phosphoprotein</keyword>
<dbReference type="GO" id="GO:0005886">
    <property type="term" value="C:plasma membrane"/>
    <property type="evidence" value="ECO:0007669"/>
    <property type="project" value="UniProtKB-ARBA"/>
</dbReference>
<keyword evidence="8 20" id="KW-0418">Kinase</keyword>
<proteinExistence type="predicted"/>
<dbReference type="EC" id="2.7.13.3" evidence="3"/>
<dbReference type="Gene3D" id="3.30.565.10">
    <property type="entry name" value="Histidine kinase-like ATPase, C-terminal domain"/>
    <property type="match status" value="1"/>
</dbReference>
<dbReference type="SUPFAM" id="SSF52172">
    <property type="entry name" value="CheY-like"/>
    <property type="match status" value="1"/>
</dbReference>
<feature type="region of interest" description="Disordered" evidence="16">
    <location>
        <begin position="918"/>
        <end position="943"/>
    </location>
</feature>
<dbReference type="Pfam" id="PF02518">
    <property type="entry name" value="HATPase_c"/>
    <property type="match status" value="1"/>
</dbReference>
<evidence type="ECO:0000259" key="18">
    <source>
        <dbReference type="PROSITE" id="PS50109"/>
    </source>
</evidence>
<dbReference type="InterPro" id="IPR036097">
    <property type="entry name" value="HisK_dim/P_sf"/>
</dbReference>
<dbReference type="Gene3D" id="3.40.50.2300">
    <property type="match status" value="1"/>
</dbReference>
<evidence type="ECO:0000256" key="3">
    <source>
        <dbReference type="ARBA" id="ARBA00012438"/>
    </source>
</evidence>
<feature type="modified residue" description="4-aspartylphosphate" evidence="14">
    <location>
        <position position="1022"/>
    </location>
</feature>
<evidence type="ECO:0000256" key="14">
    <source>
        <dbReference type="PROSITE-ProRule" id="PRU00169"/>
    </source>
</evidence>
<reference evidence="20" key="1">
    <citation type="submission" date="2019-04" db="EMBL/GenBank/DDBJ databases">
        <title>Sequencing of skin fungus with MAO and IRED activity.</title>
        <authorList>
            <person name="Marsaioli A.J."/>
            <person name="Bonatto J.M.C."/>
            <person name="Reis Junior O."/>
        </authorList>
    </citation>
    <scope>NUCLEOTIDE SEQUENCE</scope>
    <source>
        <strain evidence="20">30M1</strain>
    </source>
</reference>
<keyword evidence="13" id="KW-0325">Glycoprotein</keyword>
<evidence type="ECO:0000256" key="4">
    <source>
        <dbReference type="ARBA" id="ARBA00022553"/>
    </source>
</evidence>
<dbReference type="PANTHER" id="PTHR43047:SF72">
    <property type="entry name" value="OSMOSENSING HISTIDINE PROTEIN KINASE SLN1"/>
    <property type="match status" value="1"/>
</dbReference>
<dbReference type="InterPro" id="IPR036890">
    <property type="entry name" value="HATPase_C_sf"/>
</dbReference>
<dbReference type="FunFam" id="3.40.50.2300:FF:000289">
    <property type="entry name" value="Osmosensing histidine protein kinase SLN1"/>
    <property type="match status" value="1"/>
</dbReference>
<keyword evidence="9" id="KW-0067">ATP-binding</keyword>
<feature type="coiled-coil region" evidence="15">
    <location>
        <begin position="499"/>
        <end position="537"/>
    </location>
</feature>
<dbReference type="Pfam" id="PF00512">
    <property type="entry name" value="HisKA"/>
    <property type="match status" value="1"/>
</dbReference>
<dbReference type="InterPro" id="IPR004358">
    <property type="entry name" value="Sig_transdc_His_kin-like_C"/>
</dbReference>
<evidence type="ECO:0000259" key="19">
    <source>
        <dbReference type="PROSITE" id="PS50110"/>
    </source>
</evidence>
<evidence type="ECO:0000256" key="11">
    <source>
        <dbReference type="ARBA" id="ARBA00023012"/>
    </source>
</evidence>
<keyword evidence="15" id="KW-0175">Coiled coil</keyword>
<dbReference type="InterPro" id="IPR001789">
    <property type="entry name" value="Sig_transdc_resp-reg_receiver"/>
</dbReference>
<feature type="transmembrane region" description="Helical" evidence="17">
    <location>
        <begin position="382"/>
        <end position="405"/>
    </location>
</feature>
<comment type="subcellular location">
    <subcellularLocation>
        <location evidence="2">Membrane</location>
    </subcellularLocation>
</comment>
<evidence type="ECO:0000256" key="1">
    <source>
        <dbReference type="ARBA" id="ARBA00000085"/>
    </source>
</evidence>
<dbReference type="GO" id="GO:0009927">
    <property type="term" value="F:histidine phosphotransfer kinase activity"/>
    <property type="evidence" value="ECO:0007669"/>
    <property type="project" value="TreeGrafter"/>
</dbReference>
<keyword evidence="5" id="KW-0808">Transferase</keyword>
<keyword evidence="10 17" id="KW-1133">Transmembrane helix</keyword>
<dbReference type="Proteomes" id="UP000801428">
    <property type="component" value="Unassembled WGS sequence"/>
</dbReference>
<dbReference type="SMART" id="SM00388">
    <property type="entry name" value="HisKA"/>
    <property type="match status" value="1"/>
</dbReference>
<dbReference type="Pfam" id="PF00072">
    <property type="entry name" value="Response_reg"/>
    <property type="match status" value="1"/>
</dbReference>
<evidence type="ECO:0000313" key="21">
    <source>
        <dbReference type="Proteomes" id="UP000801428"/>
    </source>
</evidence>
<evidence type="ECO:0000256" key="12">
    <source>
        <dbReference type="ARBA" id="ARBA00023136"/>
    </source>
</evidence>
<evidence type="ECO:0000256" key="10">
    <source>
        <dbReference type="ARBA" id="ARBA00022989"/>
    </source>
</evidence>
<feature type="region of interest" description="Disordered" evidence="16">
    <location>
        <begin position="423"/>
        <end position="444"/>
    </location>
</feature>
<dbReference type="Gene3D" id="1.10.287.130">
    <property type="match status" value="1"/>
</dbReference>
<dbReference type="PRINTS" id="PR00344">
    <property type="entry name" value="BCTRLSENSOR"/>
</dbReference>
<evidence type="ECO:0000256" key="7">
    <source>
        <dbReference type="ARBA" id="ARBA00022741"/>
    </source>
</evidence>
<dbReference type="GO" id="GO:0007234">
    <property type="term" value="P:osmosensory signaling via phosphorelay pathway"/>
    <property type="evidence" value="ECO:0007669"/>
    <property type="project" value="UniProtKB-ARBA"/>
</dbReference>
<dbReference type="PROSITE" id="PS50109">
    <property type="entry name" value="HIS_KIN"/>
    <property type="match status" value="1"/>
</dbReference>
<comment type="caution">
    <text evidence="20">The sequence shown here is derived from an EMBL/GenBank/DDBJ whole genome shotgun (WGS) entry which is preliminary data.</text>
</comment>
<keyword evidence="6 17" id="KW-0812">Transmembrane</keyword>
<accession>A0A9P4TB31</accession>
<dbReference type="CDD" id="cd17546">
    <property type="entry name" value="REC_hyHK_CKI1_RcsC-like"/>
    <property type="match status" value="1"/>
</dbReference>
<dbReference type="FunFam" id="1.10.287.130:FF:000004">
    <property type="entry name" value="Ethylene receptor 1"/>
    <property type="match status" value="1"/>
</dbReference>
<organism evidence="20 21">
    <name type="scientific">Curvularia kusanoi</name>
    <name type="common">Cochliobolus kusanoi</name>
    <dbReference type="NCBI Taxonomy" id="90978"/>
    <lineage>
        <taxon>Eukaryota</taxon>
        <taxon>Fungi</taxon>
        <taxon>Dikarya</taxon>
        <taxon>Ascomycota</taxon>
        <taxon>Pezizomycotina</taxon>
        <taxon>Dothideomycetes</taxon>
        <taxon>Pleosporomycetidae</taxon>
        <taxon>Pleosporales</taxon>
        <taxon>Pleosporineae</taxon>
        <taxon>Pleosporaceae</taxon>
        <taxon>Curvularia</taxon>
    </lineage>
</organism>
<evidence type="ECO:0000256" key="6">
    <source>
        <dbReference type="ARBA" id="ARBA00022692"/>
    </source>
</evidence>
<dbReference type="SUPFAM" id="SSF47384">
    <property type="entry name" value="Homodimeric domain of signal transducing histidine kinase"/>
    <property type="match status" value="1"/>
</dbReference>
<dbReference type="OrthoDB" id="3791419at2759"/>
<dbReference type="AlphaFoldDB" id="A0A9P4TB31"/>
<evidence type="ECO:0000313" key="20">
    <source>
        <dbReference type="EMBL" id="KAF2999039.1"/>
    </source>
</evidence>
<dbReference type="SMART" id="SM00448">
    <property type="entry name" value="REC"/>
    <property type="match status" value="1"/>
</dbReference>
<keyword evidence="12 17" id="KW-0472">Membrane</keyword>
<name>A0A9P4TB31_CURKU</name>
<keyword evidence="7" id="KW-0547">Nucleotide-binding</keyword>
<evidence type="ECO:0000256" key="17">
    <source>
        <dbReference type="SAM" id="Phobius"/>
    </source>
</evidence>
<evidence type="ECO:0000256" key="9">
    <source>
        <dbReference type="ARBA" id="ARBA00022840"/>
    </source>
</evidence>
<dbReference type="InterPro" id="IPR003594">
    <property type="entry name" value="HATPase_dom"/>
</dbReference>
<keyword evidence="11" id="KW-0902">Two-component regulatory system</keyword>
<keyword evidence="21" id="KW-1185">Reference proteome</keyword>
<gene>
    <name evidence="20" type="primary">HHK5_3</name>
    <name evidence="20" type="ORF">E8E13_008489</name>
</gene>
<dbReference type="InterPro" id="IPR003661">
    <property type="entry name" value="HisK_dim/P_dom"/>
</dbReference>
<evidence type="ECO:0000256" key="8">
    <source>
        <dbReference type="ARBA" id="ARBA00022777"/>
    </source>
</evidence>
<dbReference type="PANTHER" id="PTHR43047">
    <property type="entry name" value="TWO-COMPONENT HISTIDINE PROTEIN KINASE"/>
    <property type="match status" value="1"/>
</dbReference>
<feature type="region of interest" description="Disordered" evidence="16">
    <location>
        <begin position="746"/>
        <end position="769"/>
    </location>
</feature>
<feature type="domain" description="Histidine kinase" evidence="18">
    <location>
        <begin position="547"/>
        <end position="856"/>
    </location>
</feature>
<evidence type="ECO:0000256" key="13">
    <source>
        <dbReference type="ARBA" id="ARBA00023180"/>
    </source>
</evidence>
<dbReference type="InterPro" id="IPR005467">
    <property type="entry name" value="His_kinase_dom"/>
</dbReference>
<feature type="compositionally biased region" description="Polar residues" evidence="16">
    <location>
        <begin position="918"/>
        <end position="928"/>
    </location>
</feature>
<dbReference type="SUPFAM" id="SSF55874">
    <property type="entry name" value="ATPase domain of HSP90 chaperone/DNA topoisomerase II/histidine kinase"/>
    <property type="match status" value="1"/>
</dbReference>
<feature type="domain" description="Response regulatory" evidence="19">
    <location>
        <begin position="967"/>
        <end position="1087"/>
    </location>
</feature>
<evidence type="ECO:0000256" key="15">
    <source>
        <dbReference type="SAM" id="Coils"/>
    </source>
</evidence>
<comment type="catalytic activity">
    <reaction evidence="1">
        <text>ATP + protein L-histidine = ADP + protein N-phospho-L-histidine.</text>
        <dbReference type="EC" id="2.7.13.3"/>
    </reaction>
</comment>
<dbReference type="SMART" id="SM00387">
    <property type="entry name" value="HATPase_c"/>
    <property type="match status" value="1"/>
</dbReference>